<accession>A0A848ML56</accession>
<reference evidence="2 3" key="1">
    <citation type="submission" date="2020-01" db="EMBL/GenBank/DDBJ databases">
        <authorList>
            <person name="Lee S.D."/>
        </authorList>
    </citation>
    <scope>NUCLEOTIDE SEQUENCE [LARGE SCALE GENOMIC DNA]</scope>
    <source>
        <strain evidence="2 3">SAP-1</strain>
    </source>
</reference>
<gene>
    <name evidence="2" type="primary">yoaK</name>
    <name evidence="2" type="ORF">GW590_08655</name>
</gene>
<dbReference type="Proteomes" id="UP000585363">
    <property type="component" value="Unassembled WGS sequence"/>
</dbReference>
<reference evidence="2 3" key="2">
    <citation type="submission" date="2020-06" db="EMBL/GenBank/DDBJ databases">
        <title>Polyphasic characterization of a Rahnella strain isolated from tree sap.</title>
        <authorList>
            <person name="Kim I.S."/>
        </authorList>
    </citation>
    <scope>NUCLEOTIDE SEQUENCE [LARGE SCALE GENOMIC DNA]</scope>
    <source>
        <strain evidence="2 3">SAP-1</strain>
    </source>
</reference>
<feature type="transmembrane region" description="Helical" evidence="1">
    <location>
        <begin position="6"/>
        <end position="24"/>
    </location>
</feature>
<evidence type="ECO:0000313" key="2">
    <source>
        <dbReference type="EMBL" id="NMP26934.1"/>
    </source>
</evidence>
<proteinExistence type="predicted"/>
<dbReference type="RefSeq" id="WP_169402635.1">
    <property type="nucleotide sequence ID" value="NZ_JAADJU010000004.1"/>
</dbReference>
<organism evidence="2 3">
    <name type="scientific">Rouxiella aceris</name>
    <dbReference type="NCBI Taxonomy" id="2703884"/>
    <lineage>
        <taxon>Bacteria</taxon>
        <taxon>Pseudomonadati</taxon>
        <taxon>Pseudomonadota</taxon>
        <taxon>Gammaproteobacteria</taxon>
        <taxon>Enterobacterales</taxon>
        <taxon>Yersiniaceae</taxon>
        <taxon>Rouxiella</taxon>
    </lineage>
</organism>
<dbReference type="InterPro" id="IPR047839">
    <property type="entry name" value="YoaK-like"/>
</dbReference>
<dbReference type="NCBIfam" id="NF033821">
    <property type="entry name" value="YoaK"/>
    <property type="match status" value="1"/>
</dbReference>
<name>A0A848ML56_9GAMM</name>
<keyword evidence="1" id="KW-0472">Membrane</keyword>
<keyword evidence="3" id="KW-1185">Reference proteome</keyword>
<evidence type="ECO:0000256" key="1">
    <source>
        <dbReference type="SAM" id="Phobius"/>
    </source>
</evidence>
<dbReference type="AlphaFoldDB" id="A0A848ML56"/>
<evidence type="ECO:0000313" key="3">
    <source>
        <dbReference type="Proteomes" id="UP000585363"/>
    </source>
</evidence>
<comment type="caution">
    <text evidence="2">The sequence shown here is derived from an EMBL/GenBank/DDBJ whole genome shotgun (WGS) entry which is preliminary data.</text>
</comment>
<keyword evidence="1" id="KW-1133">Transmembrane helix</keyword>
<dbReference type="EMBL" id="JAADJU010000004">
    <property type="protein sequence ID" value="NMP26934.1"/>
    <property type="molecule type" value="Genomic_DNA"/>
</dbReference>
<sequence length="32" mass="3325">MNIKFIPPVIILAGAVAFMVWFFASGAAMPGG</sequence>
<keyword evidence="1" id="KW-0812">Transmembrane</keyword>
<protein>
    <submittedName>
        <fullName evidence="2">YoaK family small membrane protein</fullName>
    </submittedName>
</protein>